<name>A0A6J7DDX9_9ZZZZ</name>
<dbReference type="GO" id="GO:0016491">
    <property type="term" value="F:oxidoreductase activity"/>
    <property type="evidence" value="ECO:0007669"/>
    <property type="project" value="UniProtKB-KW"/>
</dbReference>
<evidence type="ECO:0000259" key="3">
    <source>
        <dbReference type="SMART" id="SM00822"/>
    </source>
</evidence>
<evidence type="ECO:0000256" key="2">
    <source>
        <dbReference type="ARBA" id="ARBA00023002"/>
    </source>
</evidence>
<feature type="domain" description="Ketoreductase" evidence="3">
    <location>
        <begin position="6"/>
        <end position="181"/>
    </location>
</feature>
<reference evidence="4" key="1">
    <citation type="submission" date="2020-05" db="EMBL/GenBank/DDBJ databases">
        <authorList>
            <person name="Chiriac C."/>
            <person name="Salcher M."/>
            <person name="Ghai R."/>
            <person name="Kavagutti S V."/>
        </authorList>
    </citation>
    <scope>NUCLEOTIDE SEQUENCE</scope>
</reference>
<dbReference type="PRINTS" id="PR00080">
    <property type="entry name" value="SDRFAMILY"/>
</dbReference>
<gene>
    <name evidence="4" type="ORF">UFOPK3423_00556</name>
</gene>
<accession>A0A6J7DDX9</accession>
<dbReference type="PRINTS" id="PR00081">
    <property type="entry name" value="GDHRDH"/>
</dbReference>
<dbReference type="PANTHER" id="PTHR44196:SF1">
    <property type="entry name" value="DEHYDROGENASE_REDUCTASE SDR FAMILY MEMBER 7B"/>
    <property type="match status" value="1"/>
</dbReference>
<keyword evidence="2" id="KW-0560">Oxidoreductase</keyword>
<dbReference type="GO" id="GO:0016020">
    <property type="term" value="C:membrane"/>
    <property type="evidence" value="ECO:0007669"/>
    <property type="project" value="TreeGrafter"/>
</dbReference>
<sequence length="263" mass="27164">MNVSGQTVLITGASGGLGQAIARRMREAGAIVRITARRTEILDALAGEIGATAIAADLSDRADVARLAEASKDVDILVANAALPGSGALDGFSPDQIDRALEVNLRAPIILSRLLAPEMQARGRGQIVLMSSLLGKTSSPGSSIYCATKFGLRGFGQALRADLRGTGVGVSVIFPGFVSEAGMFHESGTKLPSYIKTITPGACADAVIGAIEHDRGEVDVAPATLRVGVKFSEIAPAIAARVSDRLGARKIADQMSSGQSKKR</sequence>
<dbReference type="PROSITE" id="PS00061">
    <property type="entry name" value="ADH_SHORT"/>
    <property type="match status" value="1"/>
</dbReference>
<dbReference type="InterPro" id="IPR002347">
    <property type="entry name" value="SDR_fam"/>
</dbReference>
<dbReference type="EMBL" id="CAFBLQ010000044">
    <property type="protein sequence ID" value="CAB4867458.1"/>
    <property type="molecule type" value="Genomic_DNA"/>
</dbReference>
<organism evidence="4">
    <name type="scientific">freshwater metagenome</name>
    <dbReference type="NCBI Taxonomy" id="449393"/>
    <lineage>
        <taxon>unclassified sequences</taxon>
        <taxon>metagenomes</taxon>
        <taxon>ecological metagenomes</taxon>
    </lineage>
</organism>
<dbReference type="SUPFAM" id="SSF51735">
    <property type="entry name" value="NAD(P)-binding Rossmann-fold domains"/>
    <property type="match status" value="1"/>
</dbReference>
<dbReference type="Gene3D" id="3.40.50.720">
    <property type="entry name" value="NAD(P)-binding Rossmann-like Domain"/>
    <property type="match status" value="1"/>
</dbReference>
<dbReference type="SMART" id="SM00822">
    <property type="entry name" value="PKS_KR"/>
    <property type="match status" value="1"/>
</dbReference>
<evidence type="ECO:0000256" key="1">
    <source>
        <dbReference type="ARBA" id="ARBA00006484"/>
    </source>
</evidence>
<dbReference type="Pfam" id="PF00106">
    <property type="entry name" value="adh_short"/>
    <property type="match status" value="1"/>
</dbReference>
<proteinExistence type="inferred from homology"/>
<protein>
    <submittedName>
        <fullName evidence="4">Unannotated protein</fullName>
    </submittedName>
</protein>
<dbReference type="PANTHER" id="PTHR44196">
    <property type="entry name" value="DEHYDROGENASE/REDUCTASE SDR FAMILY MEMBER 7B"/>
    <property type="match status" value="1"/>
</dbReference>
<dbReference type="InterPro" id="IPR036291">
    <property type="entry name" value="NAD(P)-bd_dom_sf"/>
</dbReference>
<dbReference type="InterPro" id="IPR020904">
    <property type="entry name" value="Sc_DH/Rdtase_CS"/>
</dbReference>
<dbReference type="AlphaFoldDB" id="A0A6J7DDX9"/>
<evidence type="ECO:0000313" key="4">
    <source>
        <dbReference type="EMBL" id="CAB4867458.1"/>
    </source>
</evidence>
<dbReference type="InterPro" id="IPR057326">
    <property type="entry name" value="KR_dom"/>
</dbReference>
<comment type="similarity">
    <text evidence="1">Belongs to the short-chain dehydrogenases/reductases (SDR) family.</text>
</comment>